<dbReference type="SUPFAM" id="SSF50630">
    <property type="entry name" value="Acid proteases"/>
    <property type="match status" value="1"/>
</dbReference>
<keyword evidence="2" id="KW-0808">Transferase</keyword>
<dbReference type="EMBL" id="BQNB010016640">
    <property type="protein sequence ID" value="GJT54042.1"/>
    <property type="molecule type" value="Genomic_DNA"/>
</dbReference>
<dbReference type="GO" id="GO:0003964">
    <property type="term" value="F:RNA-directed DNA polymerase activity"/>
    <property type="evidence" value="ECO:0007669"/>
    <property type="project" value="UniProtKB-KW"/>
</dbReference>
<reference evidence="2" key="2">
    <citation type="submission" date="2022-01" db="EMBL/GenBank/DDBJ databases">
        <authorList>
            <person name="Yamashiro T."/>
            <person name="Shiraishi A."/>
            <person name="Satake H."/>
            <person name="Nakayama K."/>
        </authorList>
    </citation>
    <scope>NUCLEOTIDE SEQUENCE</scope>
</reference>
<evidence type="ECO:0000256" key="1">
    <source>
        <dbReference type="SAM" id="Coils"/>
    </source>
</evidence>
<keyword evidence="3" id="KW-1185">Reference proteome</keyword>
<keyword evidence="2" id="KW-0695">RNA-directed DNA polymerase</keyword>
<comment type="caution">
    <text evidence="2">The sequence shown here is derived from an EMBL/GenBank/DDBJ whole genome shotgun (WGS) entry which is preliminary data.</text>
</comment>
<evidence type="ECO:0000313" key="2">
    <source>
        <dbReference type="EMBL" id="GJT54042.1"/>
    </source>
</evidence>
<keyword evidence="2" id="KW-0548">Nucleotidyltransferase</keyword>
<organism evidence="2 3">
    <name type="scientific">Tanacetum coccineum</name>
    <dbReference type="NCBI Taxonomy" id="301880"/>
    <lineage>
        <taxon>Eukaryota</taxon>
        <taxon>Viridiplantae</taxon>
        <taxon>Streptophyta</taxon>
        <taxon>Embryophyta</taxon>
        <taxon>Tracheophyta</taxon>
        <taxon>Spermatophyta</taxon>
        <taxon>Magnoliopsida</taxon>
        <taxon>eudicotyledons</taxon>
        <taxon>Gunneridae</taxon>
        <taxon>Pentapetalae</taxon>
        <taxon>asterids</taxon>
        <taxon>campanulids</taxon>
        <taxon>Asterales</taxon>
        <taxon>Asteraceae</taxon>
        <taxon>Asteroideae</taxon>
        <taxon>Anthemideae</taxon>
        <taxon>Anthemidinae</taxon>
        <taxon>Tanacetum</taxon>
    </lineage>
</organism>
<gene>
    <name evidence="2" type="ORF">Tco_0989096</name>
</gene>
<keyword evidence="1" id="KW-0175">Coiled coil</keyword>
<dbReference type="CDD" id="cd00303">
    <property type="entry name" value="retropepsin_like"/>
    <property type="match status" value="1"/>
</dbReference>
<evidence type="ECO:0000313" key="3">
    <source>
        <dbReference type="Proteomes" id="UP001151760"/>
    </source>
</evidence>
<reference evidence="2" key="1">
    <citation type="journal article" date="2022" name="Int. J. Mol. Sci.">
        <title>Draft Genome of Tanacetum Coccineum: Genomic Comparison of Closely Related Tanacetum-Family Plants.</title>
        <authorList>
            <person name="Yamashiro T."/>
            <person name="Shiraishi A."/>
            <person name="Nakayama K."/>
            <person name="Satake H."/>
        </authorList>
    </citation>
    <scope>NUCLEOTIDE SEQUENCE</scope>
</reference>
<sequence>MKNVTAWAGPVDANVFGTSDGVVVARRVWAGAMAQPHPALLDFQLERRQRLPTFKEHHLESKGDHTLLTFTMAGVDINTLTMHAPAVVKPEIGGNVYFEIKSQFMRELREDTFSGNKDEDAHDHIDRVLSIVGLFNVLEVSKDAVMLQIFPFTLIEAAKRWGPIPGMRPAEALTAIQTMAGHSQKWHNGTTSKKMGSENSSDGLAALVNKLDNLGRDMKKLKESVHAIQVGCQICEGPHLDKDCPLNEEVKQVEEIKKLQENAKINTRNQIASLKNLEAQIEQLTKEIRSNKALKQVKTITVDQETFGLNKLHGVSFISDPESKTAEVLQHQLPRKELNPGNFTLPYTIDKFNFYDMADLGSSINVMPRSIFEHLKLTNLRKTNMLCEMADMSKKGPLGIVENVLVKIGKFLFLSDFVIIDNTPLEITILGRPFLATIHAEINVFTGKISLGINENRISFNSMRNNNKHTNLSERIFMVRPHSPAHRINKFADEYELGIGKKGHTLDHIWEYCNQVHNKNYEWHNYEFKNEECEEIGIEDKDYHPPKVQVETFEVKKYSFNGGQSFICVTKDLDNTLPLGRKNGSKFKEMI</sequence>
<accession>A0ABQ5EU72</accession>
<dbReference type="Proteomes" id="UP001151760">
    <property type="component" value="Unassembled WGS sequence"/>
</dbReference>
<dbReference type="PANTHER" id="PTHR33067:SF9">
    <property type="entry name" value="RNA-DIRECTED DNA POLYMERASE"/>
    <property type="match status" value="1"/>
</dbReference>
<protein>
    <submittedName>
        <fullName evidence="2">Reverse transcriptase domain-containing protein</fullName>
    </submittedName>
</protein>
<name>A0ABQ5EU72_9ASTR</name>
<dbReference type="PANTHER" id="PTHR33067">
    <property type="entry name" value="RNA-DIRECTED DNA POLYMERASE-RELATED"/>
    <property type="match status" value="1"/>
</dbReference>
<dbReference type="Gene3D" id="2.40.70.10">
    <property type="entry name" value="Acid Proteases"/>
    <property type="match status" value="1"/>
</dbReference>
<feature type="coiled-coil region" evidence="1">
    <location>
        <begin position="204"/>
        <end position="294"/>
    </location>
</feature>
<proteinExistence type="predicted"/>
<dbReference type="InterPro" id="IPR021109">
    <property type="entry name" value="Peptidase_aspartic_dom_sf"/>
</dbReference>